<evidence type="ECO:0000313" key="2">
    <source>
        <dbReference type="Proteomes" id="UP000319481"/>
    </source>
</evidence>
<accession>A0ABY3BQ13</accession>
<comment type="caution">
    <text evidence="1">The sequence shown here is derived from an EMBL/GenBank/DDBJ whole genome shotgun (WGS) entry which is preliminary data.</text>
</comment>
<organism evidence="1 2">
    <name type="scientific">Agrobacterium salinitolerans</name>
    <dbReference type="NCBI Taxonomy" id="1183413"/>
    <lineage>
        <taxon>Bacteria</taxon>
        <taxon>Pseudomonadati</taxon>
        <taxon>Pseudomonadota</taxon>
        <taxon>Alphaproteobacteria</taxon>
        <taxon>Hyphomicrobiales</taxon>
        <taxon>Rhizobiaceae</taxon>
        <taxon>Rhizobium/Agrobacterium group</taxon>
        <taxon>Agrobacterium</taxon>
    </lineage>
</organism>
<dbReference type="Proteomes" id="UP000319481">
    <property type="component" value="Unassembled WGS sequence"/>
</dbReference>
<protein>
    <recommendedName>
        <fullName evidence="3">Abi-like protein</fullName>
    </recommendedName>
</protein>
<name>A0ABY3BQ13_9HYPH</name>
<reference evidence="1 2" key="1">
    <citation type="journal article" date="2019" name="Appl. Microbiol. Biotechnol.">
        <title>Differential efficiency of wild type rhizogenic strains for rol gene transformation of plants.</title>
        <authorList>
            <person name="Desmet S."/>
            <person name="De Keyser E."/>
            <person name="Van Vaerenbergh J."/>
            <person name="Baeyen S."/>
            <person name="Van Huylenbroeck J."/>
            <person name="Geelen D."/>
            <person name="Dhooghe E."/>
        </authorList>
    </citation>
    <scope>NUCLEOTIDE SEQUENCE [LARGE SCALE GENOMIC DNA]</scope>
    <source>
        <strain evidence="1 2">GBBC3283</strain>
    </source>
</reference>
<gene>
    <name evidence="1" type="ORF">EXN23_11280</name>
</gene>
<sequence length="292" mass="32685">MRVIKDFEEAHMSDVAVTENKGGLAPLGPAPISVSDGDLTAEAEMEPESACTTYKAADALLQDLNSLPNASLDKIKKTISPARMKRYLDLADNDLRLAIRLHTWNAAVAGSLLPTLHLAEVTIRNVAMRRLAAKYGKQWYRSNDLITYRLGNSGLTEQLNDAYQGEIEKGRRGDLSDYITSELTFGFWVNVFTKKFRPHLWKADLHTVIAGFPRDKNIDDLHDGVEFVRTFRNNVAHHKDLVCKPVVDNYTRTLDVIGMLCAKTRDTAEKTSAFPLVWACAPIPRDRLMTQG</sequence>
<evidence type="ECO:0000313" key="1">
    <source>
        <dbReference type="EMBL" id="TRA93257.1"/>
    </source>
</evidence>
<evidence type="ECO:0008006" key="3">
    <source>
        <dbReference type="Google" id="ProtNLM"/>
    </source>
</evidence>
<keyword evidence="2" id="KW-1185">Reference proteome</keyword>
<proteinExistence type="predicted"/>
<dbReference type="EMBL" id="SGNZ01000005">
    <property type="protein sequence ID" value="TRA93257.1"/>
    <property type="molecule type" value="Genomic_DNA"/>
</dbReference>